<dbReference type="EMBL" id="OBDO01000012">
    <property type="protein sequence ID" value="SNX98746.1"/>
    <property type="molecule type" value="Genomic_DNA"/>
</dbReference>
<dbReference type="CDD" id="cd10147">
    <property type="entry name" value="Wzt_C-like"/>
    <property type="match status" value="1"/>
</dbReference>
<evidence type="ECO:0000313" key="6">
    <source>
        <dbReference type="EMBL" id="SNX98746.1"/>
    </source>
</evidence>
<dbReference type="InterPro" id="IPR015860">
    <property type="entry name" value="ABC_transpr_TagH-like"/>
</dbReference>
<dbReference type="SMART" id="SM00382">
    <property type="entry name" value="AAA"/>
    <property type="match status" value="1"/>
</dbReference>
<dbReference type="InterPro" id="IPR003439">
    <property type="entry name" value="ABC_transporter-like_ATP-bd"/>
</dbReference>
<dbReference type="PROSITE" id="PS00211">
    <property type="entry name" value="ABC_TRANSPORTER_1"/>
    <property type="match status" value="1"/>
</dbReference>
<dbReference type="SUPFAM" id="SSF52540">
    <property type="entry name" value="P-loop containing nucleoside triphosphate hydrolases"/>
    <property type="match status" value="1"/>
</dbReference>
<proteinExistence type="inferred from homology"/>
<keyword evidence="7" id="KW-1185">Reference proteome</keyword>
<dbReference type="InterPro" id="IPR017871">
    <property type="entry name" value="ABC_transporter-like_CS"/>
</dbReference>
<accession>A0A285EL08</accession>
<dbReference type="InterPro" id="IPR003593">
    <property type="entry name" value="AAA+_ATPase"/>
</dbReference>
<dbReference type="GO" id="GO:0016887">
    <property type="term" value="F:ATP hydrolysis activity"/>
    <property type="evidence" value="ECO:0007669"/>
    <property type="project" value="InterPro"/>
</dbReference>
<dbReference type="Gene3D" id="3.40.50.300">
    <property type="entry name" value="P-loop containing nucleotide triphosphate hydrolases"/>
    <property type="match status" value="1"/>
</dbReference>
<feature type="domain" description="ABC transporter" evidence="5">
    <location>
        <begin position="28"/>
        <end position="263"/>
    </location>
</feature>
<reference evidence="6 7" key="1">
    <citation type="submission" date="2017-09" db="EMBL/GenBank/DDBJ databases">
        <authorList>
            <person name="Ehlers B."/>
            <person name="Leendertz F.H."/>
        </authorList>
    </citation>
    <scope>NUCLEOTIDE SEQUENCE [LARGE SCALE GENOMIC DNA]</scope>
    <source>
        <strain evidence="6 7">DSM 46844</strain>
    </source>
</reference>
<dbReference type="Pfam" id="PF00005">
    <property type="entry name" value="ABC_tran"/>
    <property type="match status" value="1"/>
</dbReference>
<dbReference type="GO" id="GO:0005524">
    <property type="term" value="F:ATP binding"/>
    <property type="evidence" value="ECO:0007669"/>
    <property type="project" value="UniProtKB-KW"/>
</dbReference>
<name>A0A285EL08_9ACTN</name>
<sequence length="433" mass="47897">MPSEVSNVALRVDGLGKRYQLGERESYLALRDVLSRGVSASLRRSRRRDRAADSSFWALRDVSFEVPSGEAIAIVGRNGAGKSTLLKILSRITEPTEGQAVVAGRVGALLEVGTGFHPELTGRENVALNGAILGMRRREIQSKFDEIVDFAGVERFVDTPVKRYSSGMRARLAFAVAAFLETDILVVDEVLAVGDAEFQKKCMGKMGDAAHGGRTVLFVSHNMTAVESLCRRAVWLDGGRVVADGPTPDVVGRYLSTSFSALSERTWPDLESAPGTDAVRIRRAAVRPEFGDPSDPIDVRTPVAMEFEYWNLRPGALLNLSLHVYNAQGVMVFNALPYLEKEWQGRPFPRGLYRDTCHIPGDLLNDGTYRVELLVISDSRTIYKQDEVLVFEVRDDPRSRDGWFGAWEGTVRPQLGWETEQLVDSDAAVGEHR</sequence>
<evidence type="ECO:0000256" key="3">
    <source>
        <dbReference type="ARBA" id="ARBA00022741"/>
    </source>
</evidence>
<dbReference type="PANTHER" id="PTHR46743:SF2">
    <property type="entry name" value="TEICHOIC ACIDS EXPORT ATP-BINDING PROTEIN TAGH"/>
    <property type="match status" value="1"/>
</dbReference>
<dbReference type="GO" id="GO:0140359">
    <property type="term" value="F:ABC-type transporter activity"/>
    <property type="evidence" value="ECO:0007669"/>
    <property type="project" value="InterPro"/>
</dbReference>
<protein>
    <submittedName>
        <fullName evidence="6">Lipopolysaccharide transport system ATP-binding protein</fullName>
    </submittedName>
</protein>
<evidence type="ECO:0000259" key="5">
    <source>
        <dbReference type="PROSITE" id="PS50893"/>
    </source>
</evidence>
<dbReference type="GO" id="GO:0016020">
    <property type="term" value="C:membrane"/>
    <property type="evidence" value="ECO:0007669"/>
    <property type="project" value="InterPro"/>
</dbReference>
<evidence type="ECO:0000256" key="1">
    <source>
        <dbReference type="ARBA" id="ARBA00005417"/>
    </source>
</evidence>
<dbReference type="InterPro" id="IPR029439">
    <property type="entry name" value="Wzt_C"/>
</dbReference>
<dbReference type="AlphaFoldDB" id="A0A285EL08"/>
<dbReference type="CDD" id="cd03220">
    <property type="entry name" value="ABC_KpsT_Wzt"/>
    <property type="match status" value="1"/>
</dbReference>
<dbReference type="InterPro" id="IPR050683">
    <property type="entry name" value="Bact_Polysacc_Export_ATP-bd"/>
</dbReference>
<gene>
    <name evidence="6" type="ORF">SAMN06893097_11241</name>
</gene>
<dbReference type="Proteomes" id="UP000219514">
    <property type="component" value="Unassembled WGS sequence"/>
</dbReference>
<evidence type="ECO:0000256" key="4">
    <source>
        <dbReference type="ARBA" id="ARBA00022840"/>
    </source>
</evidence>
<organism evidence="6 7">
    <name type="scientific">Geodermatophilus sabuli</name>
    <dbReference type="NCBI Taxonomy" id="1564158"/>
    <lineage>
        <taxon>Bacteria</taxon>
        <taxon>Bacillati</taxon>
        <taxon>Actinomycetota</taxon>
        <taxon>Actinomycetes</taxon>
        <taxon>Geodermatophilales</taxon>
        <taxon>Geodermatophilaceae</taxon>
        <taxon>Geodermatophilus</taxon>
    </lineage>
</organism>
<evidence type="ECO:0000313" key="7">
    <source>
        <dbReference type="Proteomes" id="UP000219514"/>
    </source>
</evidence>
<keyword evidence="4 6" id="KW-0067">ATP-binding</keyword>
<dbReference type="PROSITE" id="PS50893">
    <property type="entry name" value="ABC_TRANSPORTER_2"/>
    <property type="match status" value="1"/>
</dbReference>
<dbReference type="PANTHER" id="PTHR46743">
    <property type="entry name" value="TEICHOIC ACIDS EXPORT ATP-BINDING PROTEIN TAGH"/>
    <property type="match status" value="1"/>
</dbReference>
<dbReference type="OrthoDB" id="9778870at2"/>
<comment type="similarity">
    <text evidence="1">Belongs to the ABC transporter superfamily.</text>
</comment>
<keyword evidence="3" id="KW-0547">Nucleotide-binding</keyword>
<dbReference type="RefSeq" id="WP_097208668.1">
    <property type="nucleotide sequence ID" value="NZ_JACHXB010000008.1"/>
</dbReference>
<dbReference type="InterPro" id="IPR027417">
    <property type="entry name" value="P-loop_NTPase"/>
</dbReference>
<keyword evidence="2" id="KW-0813">Transport</keyword>
<evidence type="ECO:0000256" key="2">
    <source>
        <dbReference type="ARBA" id="ARBA00022448"/>
    </source>
</evidence>